<dbReference type="AlphaFoldDB" id="A0A9E6Q1S3"/>
<evidence type="ECO:0000313" key="5">
    <source>
        <dbReference type="Proteomes" id="UP000633418"/>
    </source>
</evidence>
<reference evidence="4 5" key="1">
    <citation type="journal article" date="2020" name="Microorganisms">
        <title>Reliable Identification of Environmental Pseudomonas Isolates Using the rpoD Gene.</title>
        <authorList>
            <consortium name="The Broad Institute Genome Sequencing Platform"/>
            <person name="Girard L."/>
            <person name="Lood C."/>
            <person name="Rokni-Zadeh H."/>
            <person name="van Noort V."/>
            <person name="Lavigne R."/>
            <person name="De Mot R."/>
        </authorList>
    </citation>
    <scope>NUCLEOTIDE SEQUENCE [LARGE SCALE GENOMIC DNA]</scope>
    <source>
        <strain evidence="4 5">RW9S1A</strain>
    </source>
</reference>
<dbReference type="GO" id="GO:0016491">
    <property type="term" value="F:oxidoreductase activity"/>
    <property type="evidence" value="ECO:0007669"/>
    <property type="project" value="UniProtKB-KW"/>
</dbReference>
<sequence>MACASAARIEKTEAELTASGTAAAKVVNARLASARLAFQETVEFVTQNAKAAPNDVFSGSVPYLMLAGNLLAGWQLARSLLAAEKLVAKGEDVPFMQARITTARFYAEHILTRIPGQRDAIINGASSVMALPVAAF</sequence>
<comment type="cofactor">
    <cofactor evidence="1">
        <name>FAD</name>
        <dbReference type="ChEBI" id="CHEBI:57692"/>
    </cofactor>
</comment>
<evidence type="ECO:0000259" key="3">
    <source>
        <dbReference type="Pfam" id="PF12806"/>
    </source>
</evidence>
<evidence type="ECO:0000256" key="2">
    <source>
        <dbReference type="ARBA" id="ARBA00023002"/>
    </source>
</evidence>
<dbReference type="Pfam" id="PF12806">
    <property type="entry name" value="Acyl-CoA_dh_C"/>
    <property type="match status" value="1"/>
</dbReference>
<evidence type="ECO:0000313" key="4">
    <source>
        <dbReference type="EMBL" id="QXI40954.1"/>
    </source>
</evidence>
<name>A0A9E6Q1S3_9PSED</name>
<dbReference type="InterPro" id="IPR052166">
    <property type="entry name" value="Diverse_Acyl-CoA_DH"/>
</dbReference>
<accession>A0A9E6Q1S3</accession>
<gene>
    <name evidence="4" type="ORF">HU772_013510</name>
</gene>
<dbReference type="InterPro" id="IPR025878">
    <property type="entry name" value="Acyl-CoA_dh-like_C_dom"/>
</dbReference>
<dbReference type="Proteomes" id="UP000633418">
    <property type="component" value="Chromosome"/>
</dbReference>
<dbReference type="PANTHER" id="PTHR42803:SF1">
    <property type="entry name" value="BROAD-SPECIFICITY LINEAR ACYL-COA DEHYDROGENASE FADE5"/>
    <property type="match status" value="1"/>
</dbReference>
<dbReference type="KEGG" id="pxn:HU772_013510"/>
<organism evidence="4 5">
    <name type="scientific">Pseudomonas xantholysinigenes</name>
    <dbReference type="NCBI Taxonomy" id="2745490"/>
    <lineage>
        <taxon>Bacteria</taxon>
        <taxon>Pseudomonadati</taxon>
        <taxon>Pseudomonadota</taxon>
        <taxon>Gammaproteobacteria</taxon>
        <taxon>Pseudomonadales</taxon>
        <taxon>Pseudomonadaceae</taxon>
        <taxon>Pseudomonas</taxon>
    </lineage>
</organism>
<keyword evidence="2" id="KW-0560">Oxidoreductase</keyword>
<dbReference type="PANTHER" id="PTHR42803">
    <property type="entry name" value="ACYL-COA DEHYDROGENASE"/>
    <property type="match status" value="1"/>
</dbReference>
<proteinExistence type="predicted"/>
<reference evidence="4 5" key="2">
    <citation type="journal article" date="2021" name="Microorganisms">
        <title>The Ever-Expanding Pseudomonas Genus: Description of 43 New Species and Partition of the Pseudomonas putida Group.</title>
        <authorList>
            <person name="Girard L."/>
            <person name="Lood C."/>
            <person name="Hofte M."/>
            <person name="Vandamme P."/>
            <person name="Rokni-Zadeh H."/>
            <person name="van Noort V."/>
            <person name="Lavigne R."/>
            <person name="De Mot R."/>
        </authorList>
    </citation>
    <scope>NUCLEOTIDE SEQUENCE [LARGE SCALE GENOMIC DNA]</scope>
    <source>
        <strain evidence="4 5">RW9S1A</strain>
    </source>
</reference>
<feature type="domain" description="Acetyl-CoA dehydrogenase-like C-terminal" evidence="3">
    <location>
        <begin position="7"/>
        <end position="132"/>
    </location>
</feature>
<keyword evidence="5" id="KW-1185">Reference proteome</keyword>
<protein>
    <submittedName>
        <fullName evidence="4">Acyl-CoA dehydrogenase C-terminal domain-containing protein</fullName>
    </submittedName>
</protein>
<dbReference type="EMBL" id="CP077095">
    <property type="protein sequence ID" value="QXI40954.1"/>
    <property type="molecule type" value="Genomic_DNA"/>
</dbReference>
<evidence type="ECO:0000256" key="1">
    <source>
        <dbReference type="ARBA" id="ARBA00001974"/>
    </source>
</evidence>